<dbReference type="GO" id="GO:0004190">
    <property type="term" value="F:aspartic-type endopeptidase activity"/>
    <property type="evidence" value="ECO:0007669"/>
    <property type="project" value="UniProtKB-KW"/>
</dbReference>
<gene>
    <name evidence="7" type="ORF">KFK09_000663</name>
</gene>
<dbReference type="InterPro" id="IPR039537">
    <property type="entry name" value="Retrotran_Ty1/copia-like"/>
</dbReference>
<evidence type="ECO:0000256" key="3">
    <source>
        <dbReference type="ARBA" id="ARBA00022750"/>
    </source>
</evidence>
<feature type="region of interest" description="Disordered" evidence="5">
    <location>
        <begin position="790"/>
        <end position="838"/>
    </location>
</feature>
<dbReference type="GO" id="GO:0003676">
    <property type="term" value="F:nucleic acid binding"/>
    <property type="evidence" value="ECO:0007669"/>
    <property type="project" value="InterPro"/>
</dbReference>
<evidence type="ECO:0000313" key="7">
    <source>
        <dbReference type="EMBL" id="KAI0531111.1"/>
    </source>
</evidence>
<feature type="domain" description="Integrase catalytic" evidence="6">
    <location>
        <begin position="514"/>
        <end position="691"/>
    </location>
</feature>
<dbReference type="GO" id="GO:0006508">
    <property type="term" value="P:proteolysis"/>
    <property type="evidence" value="ECO:0007669"/>
    <property type="project" value="UniProtKB-KW"/>
</dbReference>
<dbReference type="Pfam" id="PF22936">
    <property type="entry name" value="Pol_BBD"/>
    <property type="match status" value="1"/>
</dbReference>
<dbReference type="Pfam" id="PF14223">
    <property type="entry name" value="Retrotran_gag_2"/>
    <property type="match status" value="1"/>
</dbReference>
<dbReference type="InterPro" id="IPR012337">
    <property type="entry name" value="RNaseH-like_sf"/>
</dbReference>
<evidence type="ECO:0000256" key="5">
    <source>
        <dbReference type="SAM" id="MobiDB-lite"/>
    </source>
</evidence>
<dbReference type="PROSITE" id="PS50994">
    <property type="entry name" value="INTEGRASE"/>
    <property type="match status" value="1"/>
</dbReference>
<dbReference type="PANTHER" id="PTHR42648:SF26">
    <property type="entry name" value="INTEGRASE CATALYTIC DOMAIN-CONTAINING PROTEIN"/>
    <property type="match status" value="1"/>
</dbReference>
<evidence type="ECO:0000256" key="4">
    <source>
        <dbReference type="ARBA" id="ARBA00022801"/>
    </source>
</evidence>
<dbReference type="Pfam" id="PF00665">
    <property type="entry name" value="rve"/>
    <property type="match status" value="1"/>
</dbReference>
<organism evidence="7 8">
    <name type="scientific">Dendrobium nobile</name>
    <name type="common">Orchid</name>
    <dbReference type="NCBI Taxonomy" id="94219"/>
    <lineage>
        <taxon>Eukaryota</taxon>
        <taxon>Viridiplantae</taxon>
        <taxon>Streptophyta</taxon>
        <taxon>Embryophyta</taxon>
        <taxon>Tracheophyta</taxon>
        <taxon>Spermatophyta</taxon>
        <taxon>Magnoliopsida</taxon>
        <taxon>Liliopsida</taxon>
        <taxon>Asparagales</taxon>
        <taxon>Orchidaceae</taxon>
        <taxon>Epidendroideae</taxon>
        <taxon>Malaxideae</taxon>
        <taxon>Dendrobiinae</taxon>
        <taxon>Dendrobium</taxon>
    </lineage>
</organism>
<dbReference type="PANTHER" id="PTHR42648">
    <property type="entry name" value="TRANSPOSASE, PUTATIVE-RELATED"/>
    <property type="match status" value="1"/>
</dbReference>
<keyword evidence="4" id="KW-0378">Hydrolase</keyword>
<dbReference type="InterPro" id="IPR013103">
    <property type="entry name" value="RVT_2"/>
</dbReference>
<feature type="compositionally biased region" description="Low complexity" evidence="5">
    <location>
        <begin position="275"/>
        <end position="289"/>
    </location>
</feature>
<dbReference type="Proteomes" id="UP000829196">
    <property type="component" value="Unassembled WGS sequence"/>
</dbReference>
<accession>A0A8T3C9K2</accession>
<dbReference type="InterPro" id="IPR025724">
    <property type="entry name" value="GAG-pre-integrase_dom"/>
</dbReference>
<name>A0A8T3C9K2_DENNO</name>
<reference evidence="7" key="1">
    <citation type="journal article" date="2022" name="Front. Genet.">
        <title>Chromosome-Scale Assembly of the Dendrobium nobile Genome Provides Insights Into the Molecular Mechanism of the Biosynthesis of the Medicinal Active Ingredient of Dendrobium.</title>
        <authorList>
            <person name="Xu Q."/>
            <person name="Niu S.-C."/>
            <person name="Li K.-L."/>
            <person name="Zheng P.-J."/>
            <person name="Zhang X.-J."/>
            <person name="Jia Y."/>
            <person name="Liu Y."/>
            <person name="Niu Y.-X."/>
            <person name="Yu L.-H."/>
            <person name="Chen D.-F."/>
            <person name="Zhang G.-Q."/>
        </authorList>
    </citation>
    <scope>NUCLEOTIDE SEQUENCE</scope>
    <source>
        <tissue evidence="7">Leaf</tissue>
    </source>
</reference>
<feature type="compositionally biased region" description="Low complexity" evidence="5">
    <location>
        <begin position="792"/>
        <end position="831"/>
    </location>
</feature>
<dbReference type="Pfam" id="PF25597">
    <property type="entry name" value="SH3_retrovirus"/>
    <property type="match status" value="1"/>
</dbReference>
<evidence type="ECO:0000313" key="8">
    <source>
        <dbReference type="Proteomes" id="UP000829196"/>
    </source>
</evidence>
<keyword evidence="3" id="KW-0064">Aspartyl protease</keyword>
<dbReference type="OrthoDB" id="1737296at2759"/>
<dbReference type="AlphaFoldDB" id="A0A8T3C9K2"/>
<evidence type="ECO:0000259" key="6">
    <source>
        <dbReference type="PROSITE" id="PS50994"/>
    </source>
</evidence>
<dbReference type="GO" id="GO:0046872">
    <property type="term" value="F:metal ion binding"/>
    <property type="evidence" value="ECO:0007669"/>
    <property type="project" value="UniProtKB-KW"/>
</dbReference>
<evidence type="ECO:0000256" key="1">
    <source>
        <dbReference type="ARBA" id="ARBA00022670"/>
    </source>
</evidence>
<sequence length="1162" mass="128196">MSSSSSASSTVQPAKAVAAVGMLEATVPSQLKFLMSNVKNVIANPLTADNYPTWKSQIVKLFRANGCDGFLDGTAHCPDQFLSDSSGSPVLNPQYTTWVLIDQNLAAALYSVISPAILPYVLSLDHCTEIWTTIGKRLQSSTRSRIMQLKNELQHLTMKDKSMTQYLLEIKSKVDSLAAVGVSLDSEEVIHHTLNGLPATYQAFKTSIRTNLQPLSLDDLYTLLCSEELNLAHEITREMNSLQLTPPTTALVASRGRGRGRFNTSRGRPAPLLKSNSNAASSNRGGRSSRPFVACQICGKPGHTAVRCWYRHDPQYSSDPPTSALFSPANATPAAEWYLDSGASSHLTSDPNLLQSSQSYTGTNQVVLGNGQQLPIQTTGNGILPTPAGSLQLSQLHFVPNLSFNLLSVHRLAADNHCDISFSPHGYFIKDRRTQQLLLQGPCINGLYPVSSASVAPSQSSSLVLFSVQVVPDLWHRRLGHPSARTLSSLAKQFSYIRPNVTVSVCNVCQMAKSHRLPFVQSLNRCNESFALIHSDIWGPSPSSSVSGYRYYIVFVDDFSRFVWVYPLLKKSEAFHKFCEFKRLVECQFNTSIKAFRTDGGGEYLNHQFQTYLKHCGILHQYSCPYTPSQNGVAERKHRHLSEMVRSLLFAAHLPQYLWVEALLTAAHLINCLPSSNTSHVSPHELLYNTSPSYTHLKVFGCLCYPWLRPYSSNKLSPFSRSCVFIGYAFPQKGYRCLDIATHKLYISRHVVFNESVYPFSSTSATVSDVSPPNIPPLLLVPTAHTSRCPTPVRSSHLPLSLSPKSLSSSVPSSSSSLSAASTSVSSQPAPLSTPPSVHPMLTRLKHGILKPKPIFNLAHIVHPADPTTFLQASKLEHWRKAMSMEFQALQLQGTWDLVPPSAAYNVLGCKWVYRTKLHSDGSVARYKARLVAQGFNQALGLDYQETFSPVAKMPTVRVFILVAIHHSWPIAQLDISNAFLHGQLTERVYMQQPPGFVDSAHPDYVCSLKKALYGLKQSPRQWYATLSTHLQQFGFKFSAADPSLLVFHSGSSSLYILIYVDDILLTGNDKDIMDNLLASLKAKFSMRYLGNLSQFLGINVTALPSGVHLNQTLYARSIVQKAGMENSKTVSTPSSLKSAISSDHLQQFSNPVLYRQLAGSL</sequence>
<keyword evidence="8" id="KW-1185">Reference proteome</keyword>
<dbReference type="InterPro" id="IPR001584">
    <property type="entry name" value="Integrase_cat-core"/>
</dbReference>
<dbReference type="EMBL" id="JAGYWB010000001">
    <property type="protein sequence ID" value="KAI0531111.1"/>
    <property type="molecule type" value="Genomic_DNA"/>
</dbReference>
<comment type="caution">
    <text evidence="7">The sequence shown here is derived from an EMBL/GenBank/DDBJ whole genome shotgun (WGS) entry which is preliminary data.</text>
</comment>
<dbReference type="Gene3D" id="3.30.420.10">
    <property type="entry name" value="Ribonuclease H-like superfamily/Ribonuclease H"/>
    <property type="match status" value="1"/>
</dbReference>
<proteinExistence type="predicted"/>
<evidence type="ECO:0000256" key="2">
    <source>
        <dbReference type="ARBA" id="ARBA00022723"/>
    </source>
</evidence>
<dbReference type="InterPro" id="IPR057670">
    <property type="entry name" value="SH3_retrovirus"/>
</dbReference>
<dbReference type="InterPro" id="IPR043502">
    <property type="entry name" value="DNA/RNA_pol_sf"/>
</dbReference>
<keyword evidence="1" id="KW-0645">Protease</keyword>
<dbReference type="SUPFAM" id="SSF53098">
    <property type="entry name" value="Ribonuclease H-like"/>
    <property type="match status" value="1"/>
</dbReference>
<dbReference type="SUPFAM" id="SSF56672">
    <property type="entry name" value="DNA/RNA polymerases"/>
    <property type="match status" value="1"/>
</dbReference>
<dbReference type="Pfam" id="PF07727">
    <property type="entry name" value="RVT_2"/>
    <property type="match status" value="1"/>
</dbReference>
<dbReference type="Pfam" id="PF13976">
    <property type="entry name" value="gag_pre-integrs"/>
    <property type="match status" value="1"/>
</dbReference>
<dbReference type="InterPro" id="IPR054722">
    <property type="entry name" value="PolX-like_BBD"/>
</dbReference>
<dbReference type="GO" id="GO:0015074">
    <property type="term" value="P:DNA integration"/>
    <property type="evidence" value="ECO:0007669"/>
    <property type="project" value="InterPro"/>
</dbReference>
<feature type="region of interest" description="Disordered" evidence="5">
    <location>
        <begin position="252"/>
        <end position="289"/>
    </location>
</feature>
<dbReference type="InterPro" id="IPR036397">
    <property type="entry name" value="RNaseH_sf"/>
</dbReference>
<protein>
    <recommendedName>
        <fullName evidence="6">Integrase catalytic domain-containing protein</fullName>
    </recommendedName>
</protein>
<keyword evidence="2" id="KW-0479">Metal-binding</keyword>